<dbReference type="GO" id="GO:0003729">
    <property type="term" value="F:mRNA binding"/>
    <property type="evidence" value="ECO:0007669"/>
    <property type="project" value="TreeGrafter"/>
</dbReference>
<dbReference type="AlphaFoldDB" id="A0A0J8B2F0"/>
<dbReference type="Gene3D" id="2.30.30.30">
    <property type="match status" value="1"/>
</dbReference>
<proteinExistence type="predicted"/>
<dbReference type="OrthoDB" id="28901at2759"/>
<dbReference type="InterPro" id="IPR014722">
    <property type="entry name" value="Rib_uL2_dom2"/>
</dbReference>
<protein>
    <recommendedName>
        <fullName evidence="2">Spt5 KOW domain-containing protein</fullName>
    </recommendedName>
</protein>
<evidence type="ECO:0000256" key="1">
    <source>
        <dbReference type="SAM" id="MobiDB-lite"/>
    </source>
</evidence>
<dbReference type="GO" id="GO:0032044">
    <property type="term" value="C:DSIF complex"/>
    <property type="evidence" value="ECO:0007669"/>
    <property type="project" value="TreeGrafter"/>
</dbReference>
<feature type="compositionally biased region" description="Low complexity" evidence="1">
    <location>
        <begin position="184"/>
        <end position="199"/>
    </location>
</feature>
<feature type="non-terminal residue" evidence="3">
    <location>
        <position position="1"/>
    </location>
</feature>
<dbReference type="PANTHER" id="PTHR11125">
    <property type="entry name" value="SUPPRESSOR OF TY 5"/>
    <property type="match status" value="1"/>
</dbReference>
<sequence>VPDNGGIFVVRARSISLVGEHQFYGDGHGRSNTTSTQKPGATVLPAFTRGRRPQSHPLLSETVVIKSGPHKGLLGIVKDASDSCVRVELHSVSKTVNVPIGNVAVRTSTAYGASQPMSYSGAQTPLVGGATPAWNSGARTPMHAGAMTPMHSSHTPSNDSAWNANAPMTPIHTATPSVVTPSAGGWDDSNSGWGDSNWGQTAQTPRTPSAVPVTPYDGSNWGAP</sequence>
<dbReference type="CDD" id="cd06085">
    <property type="entry name" value="KOW_Spt5_5"/>
    <property type="match status" value="1"/>
</dbReference>
<evidence type="ECO:0000259" key="2">
    <source>
        <dbReference type="Pfam" id="PF23290"/>
    </source>
</evidence>
<dbReference type="Gramene" id="KMS94038">
    <property type="protein sequence ID" value="KMS94038"/>
    <property type="gene ID" value="BVRB_025420"/>
</dbReference>
<dbReference type="InterPro" id="IPR039659">
    <property type="entry name" value="SPT5"/>
</dbReference>
<reference evidence="3 4" key="1">
    <citation type="journal article" date="2014" name="Nature">
        <title>The genome of the recently domesticated crop plant sugar beet (Beta vulgaris).</title>
        <authorList>
            <person name="Dohm J.C."/>
            <person name="Minoche A.E."/>
            <person name="Holtgrawe D."/>
            <person name="Capella-Gutierrez S."/>
            <person name="Zakrzewski F."/>
            <person name="Tafer H."/>
            <person name="Rupp O."/>
            <person name="Sorensen T.R."/>
            <person name="Stracke R."/>
            <person name="Reinhardt R."/>
            <person name="Goesmann A."/>
            <person name="Kraft T."/>
            <person name="Schulz B."/>
            <person name="Stadler P.F."/>
            <person name="Schmidt T."/>
            <person name="Gabaldon T."/>
            <person name="Lehrach H."/>
            <person name="Weisshaar B."/>
            <person name="Himmelbauer H."/>
        </authorList>
    </citation>
    <scope>NUCLEOTIDE SEQUENCE [LARGE SCALE GENOMIC DNA]</scope>
    <source>
        <tissue evidence="3">Taproot</tissue>
    </source>
</reference>
<accession>A0A0J8B2F0</accession>
<feature type="domain" description="Spt5 KOW" evidence="2">
    <location>
        <begin position="58"/>
        <end position="99"/>
    </location>
</feature>
<dbReference type="InterPro" id="IPR041978">
    <property type="entry name" value="KOW_Spt5_5"/>
</dbReference>
<feature type="region of interest" description="Disordered" evidence="1">
    <location>
        <begin position="181"/>
        <end position="224"/>
    </location>
</feature>
<dbReference type="GO" id="GO:0032784">
    <property type="term" value="P:regulation of DNA-templated transcription elongation"/>
    <property type="evidence" value="ECO:0007669"/>
    <property type="project" value="InterPro"/>
</dbReference>
<dbReference type="Pfam" id="PF23290">
    <property type="entry name" value="KOW5_SPT5"/>
    <property type="match status" value="1"/>
</dbReference>
<organism evidence="3 4">
    <name type="scientific">Beta vulgaris subsp. vulgaris</name>
    <name type="common">Beet</name>
    <dbReference type="NCBI Taxonomy" id="3555"/>
    <lineage>
        <taxon>Eukaryota</taxon>
        <taxon>Viridiplantae</taxon>
        <taxon>Streptophyta</taxon>
        <taxon>Embryophyta</taxon>
        <taxon>Tracheophyta</taxon>
        <taxon>Spermatophyta</taxon>
        <taxon>Magnoliopsida</taxon>
        <taxon>eudicotyledons</taxon>
        <taxon>Gunneridae</taxon>
        <taxon>Pentapetalae</taxon>
        <taxon>Caryophyllales</taxon>
        <taxon>Chenopodiaceae</taxon>
        <taxon>Betoideae</taxon>
        <taxon>Beta</taxon>
    </lineage>
</organism>
<dbReference type="EMBL" id="KQ096657">
    <property type="protein sequence ID" value="KMS94038.1"/>
    <property type="molecule type" value="Genomic_DNA"/>
</dbReference>
<dbReference type="GO" id="GO:0006368">
    <property type="term" value="P:transcription elongation by RNA polymerase II"/>
    <property type="evidence" value="ECO:0007669"/>
    <property type="project" value="TreeGrafter"/>
</dbReference>
<evidence type="ECO:0000313" key="4">
    <source>
        <dbReference type="Proteomes" id="UP000035740"/>
    </source>
</evidence>
<dbReference type="GO" id="GO:0006357">
    <property type="term" value="P:regulation of transcription by RNA polymerase II"/>
    <property type="evidence" value="ECO:0007669"/>
    <property type="project" value="InterPro"/>
</dbReference>
<dbReference type="Proteomes" id="UP000035740">
    <property type="component" value="Unassembled WGS sequence"/>
</dbReference>
<feature type="non-terminal residue" evidence="3">
    <location>
        <position position="224"/>
    </location>
</feature>
<name>A0A0J8B2F0_BETVV</name>
<keyword evidence="4" id="KW-1185">Reference proteome</keyword>
<dbReference type="PANTHER" id="PTHR11125:SF7">
    <property type="entry name" value="TRANSCRIPTION ELONGATION FACTOR SPT5"/>
    <property type="match status" value="1"/>
</dbReference>
<gene>
    <name evidence="3" type="ORF">BVRB_025420</name>
</gene>
<evidence type="ECO:0000313" key="3">
    <source>
        <dbReference type="EMBL" id="KMS94038.1"/>
    </source>
</evidence>